<keyword evidence="3 6" id="KW-1133">Transmembrane helix</keyword>
<evidence type="ECO:0000256" key="2">
    <source>
        <dbReference type="ARBA" id="ARBA00022692"/>
    </source>
</evidence>
<feature type="compositionally biased region" description="Pro residues" evidence="5">
    <location>
        <begin position="31"/>
        <end position="46"/>
    </location>
</feature>
<evidence type="ECO:0000256" key="1">
    <source>
        <dbReference type="ARBA" id="ARBA00004141"/>
    </source>
</evidence>
<proteinExistence type="predicted"/>
<dbReference type="Proteomes" id="UP001348641">
    <property type="component" value="Unassembled WGS sequence"/>
</dbReference>
<gene>
    <name evidence="7" type="ORF">Q8A49_21420</name>
</gene>
<evidence type="ECO:0000256" key="4">
    <source>
        <dbReference type="ARBA" id="ARBA00023136"/>
    </source>
</evidence>
<feature type="compositionally biased region" description="Low complexity" evidence="5">
    <location>
        <begin position="85"/>
        <end position="104"/>
    </location>
</feature>
<protein>
    <submittedName>
        <fullName evidence="7">DUF4870 domain-containing protein</fullName>
    </submittedName>
</protein>
<comment type="subcellular location">
    <subcellularLocation>
        <location evidence="1">Membrane</location>
        <topology evidence="1">Multi-pass membrane protein</topology>
    </subcellularLocation>
</comment>
<evidence type="ECO:0000256" key="3">
    <source>
        <dbReference type="ARBA" id="ARBA00022989"/>
    </source>
</evidence>
<evidence type="ECO:0000313" key="7">
    <source>
        <dbReference type="EMBL" id="MEE2053066.1"/>
    </source>
</evidence>
<reference evidence="7 8" key="1">
    <citation type="submission" date="2023-07" db="EMBL/GenBank/DDBJ databases">
        <authorList>
            <person name="Girao M."/>
            <person name="Carvalho M.F."/>
        </authorList>
    </citation>
    <scope>NUCLEOTIDE SEQUENCE [LARGE SCALE GENOMIC DNA]</scope>
    <source>
        <strain evidence="7 8">66/93</strain>
    </source>
</reference>
<sequence length="231" mass="24252">MSYPNNPPEDPYGQGGPTGRDDGSGGRSGGYPPPGGSGGYPPPPQDPSGYPGGGHPGQPGGYPPHGYPGHQDPGGYQGPPGYPGQPGYQEQTGGYQQGDYQQGGYPPPGYPPQGGYGQSSATTGQPNSEERTTALLTHLSGIVLGFLVPLIMYLVKKDESPFLRHQSAQALNFQILLTIGYVISIPLSFILIGGLLSLVLWVLAVVFGILAGTAANRGEWYRYPVNVDWVK</sequence>
<dbReference type="InterPro" id="IPR019109">
    <property type="entry name" value="MamF_MmsF"/>
</dbReference>
<dbReference type="EMBL" id="JAUUCC010000060">
    <property type="protein sequence ID" value="MEE2053066.1"/>
    <property type="molecule type" value="Genomic_DNA"/>
</dbReference>
<feature type="transmembrane region" description="Helical" evidence="6">
    <location>
        <begin position="175"/>
        <end position="192"/>
    </location>
</feature>
<dbReference type="Pfam" id="PF09685">
    <property type="entry name" value="MamF_MmsF"/>
    <property type="match status" value="1"/>
</dbReference>
<evidence type="ECO:0000313" key="8">
    <source>
        <dbReference type="Proteomes" id="UP001348641"/>
    </source>
</evidence>
<feature type="region of interest" description="Disordered" evidence="5">
    <location>
        <begin position="1"/>
        <end position="129"/>
    </location>
</feature>
<keyword evidence="2 6" id="KW-0812">Transmembrane</keyword>
<keyword evidence="4 6" id="KW-0472">Membrane</keyword>
<feature type="transmembrane region" description="Helical" evidence="6">
    <location>
        <begin position="198"/>
        <end position="215"/>
    </location>
</feature>
<feature type="compositionally biased region" description="Gly residues" evidence="5">
    <location>
        <begin position="50"/>
        <end position="60"/>
    </location>
</feature>
<accession>A0ABU7KUU8</accession>
<evidence type="ECO:0000256" key="5">
    <source>
        <dbReference type="SAM" id="MobiDB-lite"/>
    </source>
</evidence>
<name>A0ABU7KUU8_9ACTN</name>
<feature type="transmembrane region" description="Helical" evidence="6">
    <location>
        <begin position="135"/>
        <end position="155"/>
    </location>
</feature>
<feature type="compositionally biased region" description="Pro residues" evidence="5">
    <location>
        <begin position="1"/>
        <end position="10"/>
    </location>
</feature>
<organism evidence="7 8">
    <name type="scientific">Nocardiopsis tropica</name>
    <dbReference type="NCBI Taxonomy" id="109330"/>
    <lineage>
        <taxon>Bacteria</taxon>
        <taxon>Bacillati</taxon>
        <taxon>Actinomycetota</taxon>
        <taxon>Actinomycetes</taxon>
        <taxon>Streptosporangiales</taxon>
        <taxon>Nocardiopsidaceae</taxon>
        <taxon>Nocardiopsis</taxon>
    </lineage>
</organism>
<evidence type="ECO:0000256" key="6">
    <source>
        <dbReference type="SAM" id="Phobius"/>
    </source>
</evidence>
<dbReference type="RefSeq" id="WP_330160039.1">
    <property type="nucleotide sequence ID" value="NZ_BAAAJA010000009.1"/>
</dbReference>
<comment type="caution">
    <text evidence="7">The sequence shown here is derived from an EMBL/GenBank/DDBJ whole genome shotgun (WGS) entry which is preliminary data.</text>
</comment>